<dbReference type="Pfam" id="PF13857">
    <property type="entry name" value="Ank_5"/>
    <property type="match status" value="1"/>
</dbReference>
<sequence>MWHGLNDLAEVALSRGVEVDAEDGDGWTALRYMAARGRPDAMSFLISKGADVNRRDSLNDTPIKAVITDARLYCDGKKGGIPVLTAQERLEKVLPVLLENGAEFNAQGQVGYTALHTAVLLGAPKIVQLLKDRGADLQIQDARGDTPRDLARRIVEETEDGGGPWARMILDMLSDGDD</sequence>
<accession>A0A0G4HM66</accession>
<protein>
    <submittedName>
        <fullName evidence="4">Uncharacterized protein</fullName>
    </submittedName>
</protein>
<reference evidence="4" key="1">
    <citation type="submission" date="2014-11" db="EMBL/GenBank/DDBJ databases">
        <authorList>
            <person name="Otto D Thomas"/>
            <person name="Naeem Raeece"/>
        </authorList>
    </citation>
    <scope>NUCLEOTIDE SEQUENCE</scope>
</reference>
<dbReference type="Pfam" id="PF00023">
    <property type="entry name" value="Ank"/>
    <property type="match status" value="1"/>
</dbReference>
<keyword evidence="1" id="KW-0677">Repeat</keyword>
<dbReference type="PROSITE" id="PS50297">
    <property type="entry name" value="ANK_REP_REGION"/>
    <property type="match status" value="2"/>
</dbReference>
<dbReference type="SMART" id="SM00248">
    <property type="entry name" value="ANK"/>
    <property type="match status" value="2"/>
</dbReference>
<dbReference type="PhylomeDB" id="A0A0G4HM66"/>
<dbReference type="VEuPathDB" id="CryptoDB:Cvel_29031"/>
<dbReference type="GO" id="GO:0004842">
    <property type="term" value="F:ubiquitin-protein transferase activity"/>
    <property type="evidence" value="ECO:0007669"/>
    <property type="project" value="TreeGrafter"/>
</dbReference>
<feature type="repeat" description="ANK" evidence="3">
    <location>
        <begin position="25"/>
        <end position="57"/>
    </location>
</feature>
<dbReference type="PROSITE" id="PS50088">
    <property type="entry name" value="ANK_REPEAT"/>
    <property type="match status" value="2"/>
</dbReference>
<feature type="repeat" description="ANK" evidence="3">
    <location>
        <begin position="110"/>
        <end position="142"/>
    </location>
</feature>
<dbReference type="InterPro" id="IPR036770">
    <property type="entry name" value="Ankyrin_rpt-contain_sf"/>
</dbReference>
<organism evidence="4">
    <name type="scientific">Chromera velia CCMP2878</name>
    <dbReference type="NCBI Taxonomy" id="1169474"/>
    <lineage>
        <taxon>Eukaryota</taxon>
        <taxon>Sar</taxon>
        <taxon>Alveolata</taxon>
        <taxon>Colpodellida</taxon>
        <taxon>Chromeraceae</taxon>
        <taxon>Chromera</taxon>
    </lineage>
</organism>
<dbReference type="AlphaFoldDB" id="A0A0G4HM66"/>
<dbReference type="EMBL" id="CDMZ01003149">
    <property type="protein sequence ID" value="CEM45297.1"/>
    <property type="molecule type" value="Genomic_DNA"/>
</dbReference>
<dbReference type="Gene3D" id="1.25.40.20">
    <property type="entry name" value="Ankyrin repeat-containing domain"/>
    <property type="match status" value="2"/>
</dbReference>
<evidence type="ECO:0000256" key="1">
    <source>
        <dbReference type="ARBA" id="ARBA00022737"/>
    </source>
</evidence>
<evidence type="ECO:0000313" key="4">
    <source>
        <dbReference type="EMBL" id="CEM45297.1"/>
    </source>
</evidence>
<keyword evidence="2 3" id="KW-0040">ANK repeat</keyword>
<proteinExistence type="predicted"/>
<name>A0A0G4HM66_9ALVE</name>
<gene>
    <name evidence="4" type="ORF">Cvel_29031</name>
</gene>
<dbReference type="PANTHER" id="PTHR24171:SF8">
    <property type="entry name" value="BRCA1-ASSOCIATED RING DOMAIN PROTEIN 1"/>
    <property type="match status" value="1"/>
</dbReference>
<dbReference type="PANTHER" id="PTHR24171">
    <property type="entry name" value="ANKYRIN REPEAT DOMAIN-CONTAINING PROTEIN 39-RELATED"/>
    <property type="match status" value="1"/>
</dbReference>
<dbReference type="GO" id="GO:0085020">
    <property type="term" value="P:protein K6-linked ubiquitination"/>
    <property type="evidence" value="ECO:0007669"/>
    <property type="project" value="TreeGrafter"/>
</dbReference>
<evidence type="ECO:0000256" key="3">
    <source>
        <dbReference type="PROSITE-ProRule" id="PRU00023"/>
    </source>
</evidence>
<dbReference type="SUPFAM" id="SSF48403">
    <property type="entry name" value="Ankyrin repeat"/>
    <property type="match status" value="1"/>
</dbReference>
<evidence type="ECO:0000256" key="2">
    <source>
        <dbReference type="ARBA" id="ARBA00023043"/>
    </source>
</evidence>
<dbReference type="InterPro" id="IPR002110">
    <property type="entry name" value="Ankyrin_rpt"/>
</dbReference>